<evidence type="ECO:0000313" key="4">
    <source>
        <dbReference type="EMBL" id="KWS04814.1"/>
    </source>
</evidence>
<reference evidence="4 5" key="1">
    <citation type="journal article" date="2014" name="Genome Announc.">
        <title>Draft Genome Sequence of Lysobacter capsici AZ78, a Bacterium Antagonistic to Plant-Pathogenic Oomycetes.</title>
        <authorList>
            <person name="Puopolo G."/>
            <person name="Sonego P."/>
            <person name="Engelen K."/>
            <person name="Pertot I."/>
        </authorList>
    </citation>
    <scope>NUCLEOTIDE SEQUENCE [LARGE SCALE GENOMIC DNA]</scope>
    <source>
        <strain evidence="4 5">AZ78</strain>
    </source>
</reference>
<feature type="region of interest" description="Disordered" evidence="1">
    <location>
        <begin position="264"/>
        <end position="297"/>
    </location>
</feature>
<evidence type="ECO:0000256" key="2">
    <source>
        <dbReference type="SAM" id="Phobius"/>
    </source>
</evidence>
<feature type="transmembrane region" description="Helical" evidence="2">
    <location>
        <begin position="24"/>
        <end position="44"/>
    </location>
</feature>
<protein>
    <submittedName>
        <fullName evidence="4">N-acetylmuramoyl-L-alanine amidase</fullName>
        <ecNumber evidence="4">3.5.1.28</ecNumber>
    </submittedName>
</protein>
<proteinExistence type="predicted"/>
<name>A0A108U938_9GAMM</name>
<keyword evidence="2" id="KW-1133">Transmembrane helix</keyword>
<dbReference type="EMBL" id="JAJA02000001">
    <property type="protein sequence ID" value="KWS04814.1"/>
    <property type="molecule type" value="Genomic_DNA"/>
</dbReference>
<keyword evidence="5" id="KW-1185">Reference proteome</keyword>
<dbReference type="Pfam" id="PF08486">
    <property type="entry name" value="SpoIID"/>
    <property type="match status" value="1"/>
</dbReference>
<keyword evidence="4" id="KW-0378">Hydrolase</keyword>
<accession>A0A108U938</accession>
<evidence type="ECO:0000256" key="1">
    <source>
        <dbReference type="SAM" id="MobiDB-lite"/>
    </source>
</evidence>
<dbReference type="GO" id="GO:0008745">
    <property type="term" value="F:N-acetylmuramoyl-L-alanine amidase activity"/>
    <property type="evidence" value="ECO:0007669"/>
    <property type="project" value="UniProtKB-EC"/>
</dbReference>
<dbReference type="InterPro" id="IPR013693">
    <property type="entry name" value="SpoIID/LytB_N"/>
</dbReference>
<evidence type="ECO:0000259" key="3">
    <source>
        <dbReference type="Pfam" id="PF08486"/>
    </source>
</evidence>
<keyword evidence="2" id="KW-0812">Transmembrane</keyword>
<evidence type="ECO:0000313" key="5">
    <source>
        <dbReference type="Proteomes" id="UP000023435"/>
    </source>
</evidence>
<sequence length="723" mass="76225">MHDSNPSPSSPDPGRERPHRARRVPTWLAILALLIAGAVFAQWLRAAAAPATIAAASPADAARAAPANQRSLDIRVRDAVSGRALDSNLLVHPRGETARVHDLRVTGPGGRVATLAAGEYELVVSASEHAGLSTRVSIDAAQPLPLTLWLPPSQPSDALDLLALKAASCARCAVFSGHVYDQVSGRPLGGAQVRSSQGARTNTDDQGYFELPATLPAALNRDREALPATIELSIAAANHRTQRLLGLPLLNDSRHLIVDLMPGAGSASEDRSHVQTQARQRQDQQRPVSPADAARNAADAERIDADAALDPRRPASVAIARQLAAQAATVPVPASIRVGTNCSGRSCSAVSVYAFEDYVGRGLDEEWIPSWDADSLAAGAVAYRSYAAYYVAHPVNSRYDICSSTSCQAFNADSVAATVAAAAATRGVLLTRDGQTAAFSEYSSENNAWDDPGDGLSCVNNDLSCGNGRNGSPRNNWPCISDEVGRGRGCFGHGRGMSQWGSQRWAANNGRDWKWIANHYFNNNNSPAGLRNAFLANDGGGAPGGDAIVFDAFESGVGRFNSAPTLSGSTTGISTASLAQQDCATRKNGSCSLRVLLKDDPAVATAWAVRLLSGGGTPANNLELIRAGGKIGFWIYTGASGLSASLSIDDSDGTERAIARTIPTGQWTYLEWALDDPAQWNAWAGASNGQIDAAGVRLDAVWLLREQTSFDVNLYLDDVQIAH</sequence>
<keyword evidence="2" id="KW-0472">Membrane</keyword>
<dbReference type="EC" id="3.5.1.28" evidence="4"/>
<dbReference type="AlphaFoldDB" id="A0A108U938"/>
<organism evidence="4 5">
    <name type="scientific">Lysobacter capsici AZ78</name>
    <dbReference type="NCBI Taxonomy" id="1444315"/>
    <lineage>
        <taxon>Bacteria</taxon>
        <taxon>Pseudomonadati</taxon>
        <taxon>Pseudomonadota</taxon>
        <taxon>Gammaproteobacteria</taxon>
        <taxon>Lysobacterales</taxon>
        <taxon>Lysobacteraceae</taxon>
        <taxon>Lysobacter</taxon>
    </lineage>
</organism>
<feature type="region of interest" description="Disordered" evidence="1">
    <location>
        <begin position="1"/>
        <end position="20"/>
    </location>
</feature>
<dbReference type="Proteomes" id="UP000023435">
    <property type="component" value="Unassembled WGS sequence"/>
</dbReference>
<comment type="caution">
    <text evidence="4">The sequence shown here is derived from an EMBL/GenBank/DDBJ whole genome shotgun (WGS) entry which is preliminary data.</text>
</comment>
<gene>
    <name evidence="4" type="ORF">AZ78_2364</name>
</gene>
<feature type="domain" description="Sporulation stage II protein D amidase enhancer LytB N-terminal" evidence="3">
    <location>
        <begin position="346"/>
        <end position="431"/>
    </location>
</feature>